<evidence type="ECO:0000256" key="1">
    <source>
        <dbReference type="SAM" id="MobiDB-lite"/>
    </source>
</evidence>
<reference evidence="2 3" key="1">
    <citation type="submission" date="2019-05" db="EMBL/GenBank/DDBJ databases">
        <title>Another draft genome of Portunus trituberculatus and its Hox gene families provides insights of decapod evolution.</title>
        <authorList>
            <person name="Jeong J.-H."/>
            <person name="Song I."/>
            <person name="Kim S."/>
            <person name="Choi T."/>
            <person name="Kim D."/>
            <person name="Ryu S."/>
            <person name="Kim W."/>
        </authorList>
    </citation>
    <scope>NUCLEOTIDE SEQUENCE [LARGE SCALE GENOMIC DNA]</scope>
    <source>
        <tissue evidence="2">Muscle</tissue>
    </source>
</reference>
<feature type="region of interest" description="Disordered" evidence="1">
    <location>
        <begin position="24"/>
        <end position="94"/>
    </location>
</feature>
<feature type="compositionally biased region" description="Polar residues" evidence="1">
    <location>
        <begin position="27"/>
        <end position="40"/>
    </location>
</feature>
<organism evidence="2 3">
    <name type="scientific">Portunus trituberculatus</name>
    <name type="common">Swimming crab</name>
    <name type="synonym">Neptunus trituberculatus</name>
    <dbReference type="NCBI Taxonomy" id="210409"/>
    <lineage>
        <taxon>Eukaryota</taxon>
        <taxon>Metazoa</taxon>
        <taxon>Ecdysozoa</taxon>
        <taxon>Arthropoda</taxon>
        <taxon>Crustacea</taxon>
        <taxon>Multicrustacea</taxon>
        <taxon>Malacostraca</taxon>
        <taxon>Eumalacostraca</taxon>
        <taxon>Eucarida</taxon>
        <taxon>Decapoda</taxon>
        <taxon>Pleocyemata</taxon>
        <taxon>Brachyura</taxon>
        <taxon>Eubrachyura</taxon>
        <taxon>Portunoidea</taxon>
        <taxon>Portunidae</taxon>
        <taxon>Portuninae</taxon>
        <taxon>Portunus</taxon>
    </lineage>
</organism>
<dbReference type="EMBL" id="VSRR010007875">
    <property type="protein sequence ID" value="MPC47692.1"/>
    <property type="molecule type" value="Genomic_DNA"/>
</dbReference>
<evidence type="ECO:0000313" key="3">
    <source>
        <dbReference type="Proteomes" id="UP000324222"/>
    </source>
</evidence>
<sequence length="105" mass="11448">MRKREGEKNDCGWNCSLLHYARKTKSARGSVTQQSPTNAAATLRAERNRQTDSLPNKLGRVPRDTDNIDEQKPPSAEGENVGGRTPIGTPDDLFSLVSPVSLALT</sequence>
<accession>A0A5B7FMM4</accession>
<feature type="compositionally biased region" description="Basic and acidic residues" evidence="1">
    <location>
        <begin position="61"/>
        <end position="72"/>
    </location>
</feature>
<proteinExistence type="predicted"/>
<gene>
    <name evidence="2" type="ORF">E2C01_041446</name>
</gene>
<name>A0A5B7FMM4_PORTR</name>
<comment type="caution">
    <text evidence="2">The sequence shown here is derived from an EMBL/GenBank/DDBJ whole genome shotgun (WGS) entry which is preliminary data.</text>
</comment>
<dbReference type="Proteomes" id="UP000324222">
    <property type="component" value="Unassembled WGS sequence"/>
</dbReference>
<dbReference type="AlphaFoldDB" id="A0A5B7FMM4"/>
<protein>
    <submittedName>
        <fullName evidence="2">Uncharacterized protein</fullName>
    </submittedName>
</protein>
<evidence type="ECO:0000313" key="2">
    <source>
        <dbReference type="EMBL" id="MPC47692.1"/>
    </source>
</evidence>
<keyword evidence="3" id="KW-1185">Reference proteome</keyword>